<dbReference type="Gene3D" id="3.40.190.10">
    <property type="entry name" value="Periplasmic binding protein-like II"/>
    <property type="match status" value="1"/>
</dbReference>
<gene>
    <name evidence="8" type="ORF">CLV30_13222</name>
</gene>
<feature type="domain" description="ABC-type glycine betaine transport system substrate-binding" evidence="7">
    <location>
        <begin position="82"/>
        <end position="329"/>
    </location>
</feature>
<dbReference type="PANTHER" id="PTHR47737">
    <property type="entry name" value="GLYCINE BETAINE/PROLINE BETAINE TRANSPORT SYSTEM PERMEASE PROTEIN PROW"/>
    <property type="match status" value="1"/>
</dbReference>
<evidence type="ECO:0000256" key="1">
    <source>
        <dbReference type="ARBA" id="ARBA00004236"/>
    </source>
</evidence>
<dbReference type="PANTHER" id="PTHR47737:SF1">
    <property type="entry name" value="GLYCINE BETAINE_PROLINE BETAINE TRANSPORT SYSTEM PERMEASE PROTEIN PROW"/>
    <property type="match status" value="1"/>
</dbReference>
<feature type="region of interest" description="Disordered" evidence="5">
    <location>
        <begin position="28"/>
        <end position="48"/>
    </location>
</feature>
<keyword evidence="3" id="KW-1003">Cell membrane</keyword>
<dbReference type="Gene3D" id="3.40.190.100">
    <property type="entry name" value="Glycine betaine-binding periplasmic protein, domain 2"/>
    <property type="match status" value="1"/>
</dbReference>
<evidence type="ECO:0000256" key="5">
    <source>
        <dbReference type="SAM" id="MobiDB-lite"/>
    </source>
</evidence>
<dbReference type="EMBL" id="PYGE01000032">
    <property type="protein sequence ID" value="PSK92406.1"/>
    <property type="molecule type" value="Genomic_DNA"/>
</dbReference>
<evidence type="ECO:0000313" key="8">
    <source>
        <dbReference type="EMBL" id="PSK92406.1"/>
    </source>
</evidence>
<dbReference type="OrthoDB" id="9787902at2"/>
<comment type="caution">
    <text evidence="8">The sequence shown here is derived from an EMBL/GenBank/DDBJ whole genome shotgun (WGS) entry which is preliminary data.</text>
</comment>
<keyword evidence="6" id="KW-0732">Signal</keyword>
<evidence type="ECO:0000256" key="6">
    <source>
        <dbReference type="SAM" id="SignalP"/>
    </source>
</evidence>
<feature type="chain" id="PRO_5038970470" evidence="6">
    <location>
        <begin position="22"/>
        <end position="343"/>
    </location>
</feature>
<reference evidence="8 9" key="1">
    <citation type="submission" date="2018-03" db="EMBL/GenBank/DDBJ databases">
        <title>Genomic Encyclopedia of Archaeal and Bacterial Type Strains, Phase II (KMG-II): from individual species to whole genera.</title>
        <authorList>
            <person name="Goeker M."/>
        </authorList>
    </citation>
    <scope>NUCLEOTIDE SEQUENCE [LARGE SCALE GENOMIC DNA]</scope>
    <source>
        <strain evidence="8 9">DSM 45211</strain>
    </source>
</reference>
<dbReference type="Pfam" id="PF04069">
    <property type="entry name" value="OpuAC"/>
    <property type="match status" value="1"/>
</dbReference>
<dbReference type="SUPFAM" id="SSF53850">
    <property type="entry name" value="Periplasmic binding protein-like II"/>
    <property type="match status" value="1"/>
</dbReference>
<keyword evidence="2" id="KW-0813">Transport</keyword>
<name>A0A2P8D5C3_9ACTN</name>
<protein>
    <submittedName>
        <fullName evidence="8">Glycine betaine/proline transport system substrate-binding protein</fullName>
    </submittedName>
</protein>
<dbReference type="CDD" id="cd13639">
    <property type="entry name" value="PBP2_OpuAC_like"/>
    <property type="match status" value="1"/>
</dbReference>
<dbReference type="Proteomes" id="UP000243528">
    <property type="component" value="Unassembled WGS sequence"/>
</dbReference>
<dbReference type="GO" id="GO:0043190">
    <property type="term" value="C:ATP-binding cassette (ABC) transporter complex"/>
    <property type="evidence" value="ECO:0007669"/>
    <property type="project" value="InterPro"/>
</dbReference>
<comment type="subcellular location">
    <subcellularLocation>
        <location evidence="1">Cell membrane</location>
    </subcellularLocation>
</comment>
<organism evidence="8 9">
    <name type="scientific">Haloactinopolyspora alba</name>
    <dbReference type="NCBI Taxonomy" id="648780"/>
    <lineage>
        <taxon>Bacteria</taxon>
        <taxon>Bacillati</taxon>
        <taxon>Actinomycetota</taxon>
        <taxon>Actinomycetes</taxon>
        <taxon>Jiangellales</taxon>
        <taxon>Jiangellaceae</taxon>
        <taxon>Haloactinopolyspora</taxon>
    </lineage>
</organism>
<dbReference type="GO" id="GO:0015871">
    <property type="term" value="P:choline transport"/>
    <property type="evidence" value="ECO:0007669"/>
    <property type="project" value="TreeGrafter"/>
</dbReference>
<keyword evidence="9" id="KW-1185">Reference proteome</keyword>
<accession>A0A2P8D5C3</accession>
<dbReference type="GO" id="GO:0015226">
    <property type="term" value="F:carnitine transmembrane transporter activity"/>
    <property type="evidence" value="ECO:0007669"/>
    <property type="project" value="TreeGrafter"/>
</dbReference>
<proteinExistence type="predicted"/>
<evidence type="ECO:0000313" key="9">
    <source>
        <dbReference type="Proteomes" id="UP000243528"/>
    </source>
</evidence>
<evidence type="ECO:0000259" key="7">
    <source>
        <dbReference type="Pfam" id="PF04069"/>
    </source>
</evidence>
<evidence type="ECO:0000256" key="4">
    <source>
        <dbReference type="ARBA" id="ARBA00023136"/>
    </source>
</evidence>
<dbReference type="GO" id="GO:0031460">
    <property type="term" value="P:glycine betaine transport"/>
    <property type="evidence" value="ECO:0007669"/>
    <property type="project" value="TreeGrafter"/>
</dbReference>
<sequence length="343" mass="36663">MRQSKFAAVTASVLAGGLLLAACGDDSGDETTGGGGGGGETGGTGTETEVQTIGDVDTASCDPTAAAAPVPDPEGTGEDETEITIGVFTGWDEGYVVSHLAKLALEDMGYSVTLQQQDAGVTYTGVAQGNLDVLMDGWLPNTHASYVEEFGDQLEDVGCWFDQGFLTTAVNADSPAQSLAELDQHKEAYGGRIVGIDPGAGLTKTTKEEVIPTYGLEDWDYPTSSSGAMLAELDKAMKEGNNIAVSLWHPHWAYAAYDIRDLKDPEGALGEAERLYNLGRPGFHEDFPNAAQLLKNLHLTDKQLLEIEDIMVVQNDRENKGQSVQTWLDKNPDFLEQWKAGEL</sequence>
<evidence type="ECO:0000256" key="2">
    <source>
        <dbReference type="ARBA" id="ARBA00022448"/>
    </source>
</evidence>
<feature type="compositionally biased region" description="Gly residues" evidence="5">
    <location>
        <begin position="31"/>
        <end position="45"/>
    </location>
</feature>
<dbReference type="GO" id="GO:0005275">
    <property type="term" value="F:amine transmembrane transporter activity"/>
    <property type="evidence" value="ECO:0007669"/>
    <property type="project" value="TreeGrafter"/>
</dbReference>
<keyword evidence="4" id="KW-0472">Membrane</keyword>
<feature type="signal peptide" evidence="6">
    <location>
        <begin position="1"/>
        <end position="21"/>
    </location>
</feature>
<evidence type="ECO:0000256" key="3">
    <source>
        <dbReference type="ARBA" id="ARBA00022475"/>
    </source>
</evidence>
<dbReference type="InterPro" id="IPR007210">
    <property type="entry name" value="ABC_Gly_betaine_transp_sub-bd"/>
</dbReference>
<dbReference type="AlphaFoldDB" id="A0A2P8D5C3"/>
<dbReference type="PROSITE" id="PS51257">
    <property type="entry name" value="PROKAR_LIPOPROTEIN"/>
    <property type="match status" value="1"/>
</dbReference>